<dbReference type="InterPro" id="IPR029069">
    <property type="entry name" value="HotDog_dom_sf"/>
</dbReference>
<protein>
    <submittedName>
        <fullName evidence="3">Thioesterase-3</fullName>
    </submittedName>
</protein>
<gene>
    <name evidence="3" type="ORF">SAMN06264849_106139</name>
</gene>
<dbReference type="Pfam" id="PF13279">
    <property type="entry name" value="4HBT_2"/>
    <property type="match status" value="1"/>
</dbReference>
<dbReference type="PANTHER" id="PTHR31793">
    <property type="entry name" value="4-HYDROXYBENZOYL-COA THIOESTERASE FAMILY MEMBER"/>
    <property type="match status" value="1"/>
</dbReference>
<dbReference type="InterPro" id="IPR050563">
    <property type="entry name" value="4-hydroxybenzoyl-CoA_TE"/>
</dbReference>
<dbReference type="GO" id="GO:0047617">
    <property type="term" value="F:fatty acyl-CoA hydrolase activity"/>
    <property type="evidence" value="ECO:0007669"/>
    <property type="project" value="TreeGrafter"/>
</dbReference>
<dbReference type="InterPro" id="IPR006684">
    <property type="entry name" value="YbgC/YbaW"/>
</dbReference>
<evidence type="ECO:0000256" key="1">
    <source>
        <dbReference type="ARBA" id="ARBA00005953"/>
    </source>
</evidence>
<reference evidence="3 4" key="1">
    <citation type="submission" date="2017-05" db="EMBL/GenBank/DDBJ databases">
        <authorList>
            <person name="Varghese N."/>
            <person name="Submissions S."/>
        </authorList>
    </citation>
    <scope>NUCLEOTIDE SEQUENCE [LARGE SCALE GENOMIC DNA]</scope>
    <source>
        <strain evidence="3 4">DSM 45474</strain>
    </source>
</reference>
<dbReference type="AlphaFoldDB" id="A0A521DPP1"/>
<evidence type="ECO:0000256" key="2">
    <source>
        <dbReference type="ARBA" id="ARBA00022801"/>
    </source>
</evidence>
<dbReference type="EMBL" id="FXTI01000006">
    <property type="protein sequence ID" value="SMO73071.1"/>
    <property type="molecule type" value="Genomic_DNA"/>
</dbReference>
<evidence type="ECO:0000313" key="4">
    <source>
        <dbReference type="Proteomes" id="UP000315636"/>
    </source>
</evidence>
<keyword evidence="4" id="KW-1185">Reference proteome</keyword>
<dbReference type="OrthoDB" id="9801517at2"/>
<dbReference type="CDD" id="cd00586">
    <property type="entry name" value="4HBT"/>
    <property type="match status" value="1"/>
</dbReference>
<dbReference type="PANTHER" id="PTHR31793:SF27">
    <property type="entry name" value="NOVEL THIOESTERASE SUPERFAMILY DOMAIN AND SAPOSIN A-TYPE DOMAIN CONTAINING PROTEIN (0610012H03RIK)"/>
    <property type="match status" value="1"/>
</dbReference>
<dbReference type="Proteomes" id="UP000315636">
    <property type="component" value="Unassembled WGS sequence"/>
</dbReference>
<dbReference type="SUPFAM" id="SSF54637">
    <property type="entry name" value="Thioesterase/thiol ester dehydrase-isomerase"/>
    <property type="match status" value="1"/>
</dbReference>
<sequence>METFIEIEVRPTEIDVMGHVNNAKYLEYMEWGREDWYNKAELPFDRLTEMNIGTVTVNININYRKEARLGEHLTIYTQPVKKGRTSYTLKHVIVNEAGERVADAEVISVTIDLETRKSVPIPAELGVLFST</sequence>
<comment type="similarity">
    <text evidence="1">Belongs to the 4-hydroxybenzoyl-CoA thioesterase family.</text>
</comment>
<dbReference type="Gene3D" id="3.10.129.10">
    <property type="entry name" value="Hotdog Thioesterase"/>
    <property type="match status" value="1"/>
</dbReference>
<name>A0A521DPP1_9BACL</name>
<accession>A0A521DPP1</accession>
<organism evidence="3 4">
    <name type="scientific">Melghirimyces algeriensis</name>
    <dbReference type="NCBI Taxonomy" id="910412"/>
    <lineage>
        <taxon>Bacteria</taxon>
        <taxon>Bacillati</taxon>
        <taxon>Bacillota</taxon>
        <taxon>Bacilli</taxon>
        <taxon>Bacillales</taxon>
        <taxon>Thermoactinomycetaceae</taxon>
        <taxon>Melghirimyces</taxon>
    </lineage>
</organism>
<proteinExistence type="inferred from homology"/>
<keyword evidence="2" id="KW-0378">Hydrolase</keyword>
<evidence type="ECO:0000313" key="3">
    <source>
        <dbReference type="EMBL" id="SMO73071.1"/>
    </source>
</evidence>
<dbReference type="RefSeq" id="WP_142505719.1">
    <property type="nucleotide sequence ID" value="NZ_FXTI01000006.1"/>
</dbReference>
<dbReference type="NCBIfam" id="TIGR00051">
    <property type="entry name" value="YbgC/FadM family acyl-CoA thioesterase"/>
    <property type="match status" value="1"/>
</dbReference>